<feature type="transmembrane region" description="Helical" evidence="7">
    <location>
        <begin position="215"/>
        <end position="237"/>
    </location>
</feature>
<dbReference type="GO" id="GO:0006508">
    <property type="term" value="P:proteolysis"/>
    <property type="evidence" value="ECO:0007669"/>
    <property type="project" value="UniProtKB-KW"/>
</dbReference>
<feature type="compositionally biased region" description="Low complexity" evidence="6">
    <location>
        <begin position="1517"/>
        <end position="1531"/>
    </location>
</feature>
<feature type="region of interest" description="Disordered" evidence="6">
    <location>
        <begin position="835"/>
        <end position="866"/>
    </location>
</feature>
<evidence type="ECO:0000313" key="10">
    <source>
        <dbReference type="EMBL" id="QKS56013.1"/>
    </source>
</evidence>
<dbReference type="EMBL" id="QJSW01000002">
    <property type="protein sequence ID" value="PYE51652.1"/>
    <property type="molecule type" value="Genomic_DNA"/>
</dbReference>
<keyword evidence="7" id="KW-0472">Membrane</keyword>
<feature type="region of interest" description="Disordered" evidence="6">
    <location>
        <begin position="751"/>
        <end position="773"/>
    </location>
</feature>
<evidence type="ECO:0000259" key="8">
    <source>
        <dbReference type="PROSITE" id="PS51935"/>
    </source>
</evidence>
<feature type="compositionally biased region" description="Polar residues" evidence="6">
    <location>
        <begin position="1087"/>
        <end position="1097"/>
    </location>
</feature>
<keyword evidence="5" id="KW-0175">Coiled coil</keyword>
<evidence type="ECO:0000256" key="2">
    <source>
        <dbReference type="ARBA" id="ARBA00022670"/>
    </source>
</evidence>
<dbReference type="InterPro" id="IPR051202">
    <property type="entry name" value="Peptidase_C40"/>
</dbReference>
<evidence type="ECO:0000313" key="11">
    <source>
        <dbReference type="Proteomes" id="UP000247790"/>
    </source>
</evidence>
<feature type="compositionally biased region" description="Basic and acidic residues" evidence="6">
    <location>
        <begin position="755"/>
        <end position="771"/>
    </location>
</feature>
<feature type="coiled-coil region" evidence="5">
    <location>
        <begin position="1566"/>
        <end position="1600"/>
    </location>
</feature>
<sequence length="1726" mass="191809">MNKSEDVLNAAGVSMKNLNGETRDVSDIMDELASKWNGLSKETQQNTAVNLAGRYQLTRFLALMQNYNISLSATETALHSQGSATRENEKYMQSLEARIQKMKTAWETLSIAFGEAVISDTIITLTSLFASMLNGTASLVKEFGALPVVLGAVGVGIAILRPKLAALIWDFTKTNITMLATSPASAAASLGMKTLAGAATVARGAVTALKFALKALLASTIIGGAFVLLGSALEWIVGKFSDATTATEDFSDKTEELNQKQYDLANLKALSKEYNELSKKTELSFQEKSRLAQVESELSSKYNITTKSVDGQTKSLQENNKAIQTQIDLREDELKAARLAAEIEYNSNADKIDKDIKREKDALIEREKAYDDALAKYEANKKEWAKYDPVTQSYEYGMGKSANESLAANLKKESKLLTDSKTSLQTAMNAKVLAYKSASQSFIDEQEANNVKVKGLTRQFMDIYARAAAESGVSDDKLKSNLGEVFRSIQGKDLANAEEGINLLKQMPGIMNLTSTSYKDMMAAMSQYSYSPVVEGVESLDGAFNDFNLTLEETVERTDEMSQKISETATFVSETKKEISVLNTAQEELAKGNRLSTDTIKKMNDKYEDFIKVTGLSKDAIKKYVAAKKEERISVVNEEINKTKTTIEETKKRIKAYEIEMAAWESRRKVEASAKIDELNAQLEAGLINEQQAEQMFGVYRRNQSGVDSKGNVINNNTTSAYAMERVALKDLMADLSLLESAKNDLTIASNESSKATKDATKSNDKSKESYTDSYEILTKTQKKLLELADAIKKVQSERNTMVKGSKQYIDSLKEEKKLVEQQIAAQEKALKNPSELVSTKVKTTTTTTPSDTSSSTSSSTSSNSGTKLDNLLSNALGLQGKFTYKQVSGKFKGTYDQFVKGAISDCSQFVQEMFDEFLGINLPRTAAEQAKQGVAVQKADLKKGDLVFFNTTGKANSHVGIYTGNGKFIQMGNSGLKEQSLDSSYWAPKYQGAKRVNGVGESSSPSTPASTSNASKTKTTSSDGKTVTETTKATQKELDDAVRDTKADILSGKSQAYQLGLDIVDAVIAGTDNQIAKLQAKRDLSSNKQSRFTQDSAEWRKEEMSQSSLLQQEQKLIEQQNKDIRQQLMEQKITQGEYDAKIAENSAKWWDYQSQIDEKRKNVFDSQLSAYDKQIKTDDDSLVISEAKLKLMTEGTVEYTKELQNQIPVLEHKSAVLTKEIEYTKSLIANNKNNAVMTAYYNERLQELNLSLLDSNSALADVNKTLKDMRESAADNIIEEYKKVIEQQRDLALDALDQEIKKENERHEERTKNIDDEQKQFENYINARLKAFDRENASTDYTEELTKKMDERQKIQDRINVLSADNSMAGKAKRKELEDQLVTIDEEIRKYQRDRDRELVKQGLQDQLDDHKNYNDKIKDGEDKLHDDTLDKLDEEKKKTERKYKDILENQKYFYDLKQGLMSNDATIVTATLGIIGREYDKLFATIKDHTFETSQAMQNMVYNFQKSMESLNKYSSGDYSAPDSGSSSGSNGGTTGSTGTIKGTTAARVAWTEYLSNKQSAESIKAEMSKLDKASSQYKNLTQQFDSLKSKNDQLRSVYGFPDGSFKDLVTQKIFSAETGGMTPAGIGKEGKFLLAHEKELVLNKTDTSNVLKIVDVVRGITDKIKNGLDFSGLFSKATPTSSTNDNRIQIEKVEIHATDKDTGTSILSKLGDAVNKQMRTRMI</sequence>
<evidence type="ECO:0000313" key="12">
    <source>
        <dbReference type="Proteomes" id="UP000509327"/>
    </source>
</evidence>
<feature type="transmembrane region" description="Helical" evidence="7">
    <location>
        <begin position="108"/>
        <end position="131"/>
    </location>
</feature>
<protein>
    <submittedName>
        <fullName evidence="10">C40 family peptidase</fullName>
    </submittedName>
    <submittedName>
        <fullName evidence="9">Cell wall-associated NlpC family hydrolase</fullName>
    </submittedName>
</protein>
<organism evidence="9 11">
    <name type="scientific">Paenibacillus barcinonensis</name>
    <dbReference type="NCBI Taxonomy" id="198119"/>
    <lineage>
        <taxon>Bacteria</taxon>
        <taxon>Bacillati</taxon>
        <taxon>Bacillota</taxon>
        <taxon>Bacilli</taxon>
        <taxon>Bacillales</taxon>
        <taxon>Paenibacillaceae</taxon>
        <taxon>Paenibacillus</taxon>
    </lineage>
</organism>
<dbReference type="EMBL" id="CP054614">
    <property type="protein sequence ID" value="QKS56013.1"/>
    <property type="molecule type" value="Genomic_DNA"/>
</dbReference>
<evidence type="ECO:0000256" key="3">
    <source>
        <dbReference type="ARBA" id="ARBA00022801"/>
    </source>
</evidence>
<dbReference type="RefSeq" id="WP_146236109.1">
    <property type="nucleotide sequence ID" value="NZ_CP054614.1"/>
</dbReference>
<feature type="domain" description="NlpC/P60" evidence="8">
    <location>
        <begin position="872"/>
        <end position="998"/>
    </location>
</feature>
<name>A0A2V4VDK0_PAEBA</name>
<feature type="region of interest" description="Disordered" evidence="6">
    <location>
        <begin position="997"/>
        <end position="1033"/>
    </location>
</feature>
<dbReference type="GO" id="GO:0008234">
    <property type="term" value="F:cysteine-type peptidase activity"/>
    <property type="evidence" value="ECO:0007669"/>
    <property type="project" value="UniProtKB-KW"/>
</dbReference>
<keyword evidence="7" id="KW-1133">Transmembrane helix</keyword>
<feature type="transmembrane region" description="Helical" evidence="7">
    <location>
        <begin position="143"/>
        <end position="160"/>
    </location>
</feature>
<dbReference type="Proteomes" id="UP000247790">
    <property type="component" value="Unassembled WGS sequence"/>
</dbReference>
<reference evidence="10 12" key="2">
    <citation type="submission" date="2020-06" db="EMBL/GenBank/DDBJ databases">
        <title>Complete genome of Paenibacillus barcinonensis KACC11450.</title>
        <authorList>
            <person name="Kim M."/>
            <person name="Park Y.-J."/>
            <person name="Shin J.-H."/>
        </authorList>
    </citation>
    <scope>NUCLEOTIDE SEQUENCE [LARGE SCALE GENOMIC DNA]</scope>
    <source>
        <strain evidence="10 12">KACC11450</strain>
    </source>
</reference>
<evidence type="ECO:0000256" key="7">
    <source>
        <dbReference type="SAM" id="Phobius"/>
    </source>
</evidence>
<keyword evidence="4" id="KW-0788">Thiol protease</keyword>
<evidence type="ECO:0000313" key="9">
    <source>
        <dbReference type="EMBL" id="PYE51652.1"/>
    </source>
</evidence>
<dbReference type="InterPro" id="IPR000064">
    <property type="entry name" value="NLP_P60_dom"/>
</dbReference>
<dbReference type="OrthoDB" id="2476793at2"/>
<dbReference type="Proteomes" id="UP000509327">
    <property type="component" value="Chromosome"/>
</dbReference>
<evidence type="ECO:0000256" key="1">
    <source>
        <dbReference type="ARBA" id="ARBA00007074"/>
    </source>
</evidence>
<dbReference type="InterPro" id="IPR038765">
    <property type="entry name" value="Papain-like_cys_pep_sf"/>
</dbReference>
<feature type="coiled-coil region" evidence="5">
    <location>
        <begin position="778"/>
        <end position="830"/>
    </location>
</feature>
<dbReference type="Gene3D" id="3.90.1720.10">
    <property type="entry name" value="endopeptidase domain like (from Nostoc punctiforme)"/>
    <property type="match status" value="1"/>
</dbReference>
<feature type="coiled-coil region" evidence="5">
    <location>
        <begin position="1375"/>
        <end position="1451"/>
    </location>
</feature>
<evidence type="ECO:0000256" key="6">
    <source>
        <dbReference type="SAM" id="MobiDB-lite"/>
    </source>
</evidence>
<dbReference type="Pfam" id="PF00877">
    <property type="entry name" value="NLPC_P60"/>
    <property type="match status" value="1"/>
</dbReference>
<feature type="compositionally biased region" description="Low complexity" evidence="6">
    <location>
        <begin position="839"/>
        <end position="866"/>
    </location>
</feature>
<dbReference type="SUPFAM" id="SSF54001">
    <property type="entry name" value="Cysteine proteinases"/>
    <property type="match status" value="1"/>
</dbReference>
<reference evidence="9 11" key="1">
    <citation type="submission" date="2018-06" db="EMBL/GenBank/DDBJ databases">
        <title>Genomic Encyclopedia of Type Strains, Phase III (KMG-III): the genomes of soil and plant-associated and newly described type strains.</title>
        <authorList>
            <person name="Whitman W."/>
        </authorList>
    </citation>
    <scope>NUCLEOTIDE SEQUENCE [LARGE SCALE GENOMIC DNA]</scope>
    <source>
        <strain evidence="9 11">CECT 7022</strain>
    </source>
</reference>
<feature type="coiled-coil region" evidence="5">
    <location>
        <begin position="633"/>
        <end position="696"/>
    </location>
</feature>
<dbReference type="PROSITE" id="PS51935">
    <property type="entry name" value="NLPC_P60"/>
    <property type="match status" value="1"/>
</dbReference>
<feature type="coiled-coil region" evidence="5">
    <location>
        <begin position="1279"/>
        <end position="1321"/>
    </location>
</feature>
<accession>A0A2V4VDK0</accession>
<comment type="similarity">
    <text evidence="1">Belongs to the peptidase C40 family.</text>
</comment>
<keyword evidence="3 9" id="KW-0378">Hydrolase</keyword>
<keyword evidence="2" id="KW-0645">Protease</keyword>
<gene>
    <name evidence="9" type="ORF">DFQ00_102447</name>
    <name evidence="10" type="ORF">HUB98_06420</name>
</gene>
<dbReference type="PANTHER" id="PTHR47053">
    <property type="entry name" value="MUREIN DD-ENDOPEPTIDASE MEPH-RELATED"/>
    <property type="match status" value="1"/>
</dbReference>
<feature type="region of interest" description="Disordered" evidence="6">
    <location>
        <begin position="1517"/>
        <end position="1543"/>
    </location>
</feature>
<feature type="region of interest" description="Disordered" evidence="6">
    <location>
        <begin position="1085"/>
        <end position="1106"/>
    </location>
</feature>
<evidence type="ECO:0000256" key="4">
    <source>
        <dbReference type="ARBA" id="ARBA00022807"/>
    </source>
</evidence>
<keyword evidence="7" id="KW-0812">Transmembrane</keyword>
<keyword evidence="12" id="KW-1185">Reference proteome</keyword>
<proteinExistence type="inferred from homology"/>
<evidence type="ECO:0000256" key="5">
    <source>
        <dbReference type="SAM" id="Coils"/>
    </source>
</evidence>
<feature type="compositionally biased region" description="Low complexity" evidence="6">
    <location>
        <begin position="1003"/>
        <end position="1029"/>
    </location>
</feature>
<dbReference type="PANTHER" id="PTHR47053:SF1">
    <property type="entry name" value="MUREIN DD-ENDOPEPTIDASE MEPH-RELATED"/>
    <property type="match status" value="1"/>
</dbReference>